<dbReference type="RefSeq" id="WP_126777076.1">
    <property type="nucleotide sequence ID" value="NZ_PIPM01000007.1"/>
</dbReference>
<comment type="caution">
    <text evidence="21">The sequence shown here is derived from an EMBL/GenBank/DDBJ whole genome shotgun (WGS) entry which is preliminary data.</text>
</comment>
<dbReference type="HAMAP" id="MF_00110">
    <property type="entry name" value="DHQ_synthase"/>
    <property type="match status" value="1"/>
</dbReference>
<comment type="subcellular location">
    <subcellularLocation>
        <location evidence="4 18">Cytoplasm</location>
    </subcellularLocation>
</comment>
<evidence type="ECO:0000256" key="8">
    <source>
        <dbReference type="ARBA" id="ARBA00017684"/>
    </source>
</evidence>
<comment type="catalytic activity">
    <reaction evidence="1 18">
        <text>7-phospho-2-dehydro-3-deoxy-D-arabino-heptonate = 3-dehydroquinate + phosphate</text>
        <dbReference type="Rhea" id="RHEA:21968"/>
        <dbReference type="ChEBI" id="CHEBI:32364"/>
        <dbReference type="ChEBI" id="CHEBI:43474"/>
        <dbReference type="ChEBI" id="CHEBI:58394"/>
        <dbReference type="EC" id="4.2.3.4"/>
    </reaction>
</comment>
<evidence type="ECO:0000256" key="11">
    <source>
        <dbReference type="ARBA" id="ARBA00022723"/>
    </source>
</evidence>
<protein>
    <recommendedName>
        <fullName evidence="8 18">3-dehydroquinate synthase</fullName>
        <shortName evidence="18">DHQS</shortName>
        <ecNumber evidence="7 18">4.2.3.4</ecNumber>
    </recommendedName>
</protein>
<comment type="similarity">
    <text evidence="6 18">Belongs to the sugar phosphate cyclases superfamily. Dehydroquinate synthase family.</text>
</comment>
<evidence type="ECO:0000256" key="9">
    <source>
        <dbReference type="ARBA" id="ARBA00022490"/>
    </source>
</evidence>
<dbReference type="EMBL" id="PIPM01000007">
    <property type="protein sequence ID" value="RUO32692.1"/>
    <property type="molecule type" value="Genomic_DNA"/>
</dbReference>
<dbReference type="GO" id="GO:0009073">
    <property type="term" value="P:aromatic amino acid family biosynthetic process"/>
    <property type="evidence" value="ECO:0007669"/>
    <property type="project" value="UniProtKB-KW"/>
</dbReference>
<dbReference type="CDD" id="cd08195">
    <property type="entry name" value="DHQS"/>
    <property type="match status" value="1"/>
</dbReference>
<evidence type="ECO:0000256" key="1">
    <source>
        <dbReference type="ARBA" id="ARBA00001393"/>
    </source>
</evidence>
<keyword evidence="16 18" id="KW-0456">Lyase</keyword>
<dbReference type="OrthoDB" id="9806583at2"/>
<keyword evidence="17 18" id="KW-0170">Cobalt</keyword>
<dbReference type="UniPathway" id="UPA00053">
    <property type="reaction ID" value="UER00085"/>
</dbReference>
<feature type="binding site" evidence="18">
    <location>
        <position position="257"/>
    </location>
    <ligand>
        <name>Zn(2+)</name>
        <dbReference type="ChEBI" id="CHEBI:29105"/>
    </ligand>
</feature>
<dbReference type="GO" id="GO:0008652">
    <property type="term" value="P:amino acid biosynthetic process"/>
    <property type="evidence" value="ECO:0007669"/>
    <property type="project" value="UniProtKB-KW"/>
</dbReference>
<proteinExistence type="inferred from homology"/>
<evidence type="ECO:0000256" key="4">
    <source>
        <dbReference type="ARBA" id="ARBA00004496"/>
    </source>
</evidence>
<comment type="cofactor">
    <cofactor evidence="18">
        <name>Co(2+)</name>
        <dbReference type="ChEBI" id="CHEBI:48828"/>
    </cofactor>
    <cofactor evidence="18">
        <name>Zn(2+)</name>
        <dbReference type="ChEBI" id="CHEBI:29105"/>
    </cofactor>
    <text evidence="18">Binds 1 divalent metal cation per subunit. Can use either Co(2+) or Zn(2+).</text>
</comment>
<evidence type="ECO:0000256" key="3">
    <source>
        <dbReference type="ARBA" id="ARBA00003485"/>
    </source>
</evidence>
<name>A0A432WFV3_9GAMM</name>
<feature type="binding site" evidence="18">
    <location>
        <position position="161"/>
    </location>
    <ligand>
        <name>NAD(+)</name>
        <dbReference type="ChEBI" id="CHEBI:57540"/>
    </ligand>
</feature>
<feature type="binding site" evidence="18">
    <location>
        <position position="274"/>
    </location>
    <ligand>
        <name>Zn(2+)</name>
        <dbReference type="ChEBI" id="CHEBI:29105"/>
    </ligand>
</feature>
<evidence type="ECO:0000259" key="19">
    <source>
        <dbReference type="Pfam" id="PF01761"/>
    </source>
</evidence>
<feature type="domain" description="3-dehydroquinate synthase C-terminal" evidence="20">
    <location>
        <begin position="191"/>
        <end position="335"/>
    </location>
</feature>
<dbReference type="InterPro" id="IPR030960">
    <property type="entry name" value="DHQS/DOIS_N"/>
</dbReference>
<keyword evidence="15 18" id="KW-0057">Aromatic amino acid biosynthesis</keyword>
<evidence type="ECO:0000256" key="7">
    <source>
        <dbReference type="ARBA" id="ARBA00013031"/>
    </source>
</evidence>
<dbReference type="InterPro" id="IPR050071">
    <property type="entry name" value="Dehydroquinate_synthase"/>
</dbReference>
<dbReference type="NCBIfam" id="TIGR01357">
    <property type="entry name" value="aroB"/>
    <property type="match status" value="1"/>
</dbReference>
<dbReference type="GO" id="GO:0005737">
    <property type="term" value="C:cytoplasm"/>
    <property type="evidence" value="ECO:0007669"/>
    <property type="project" value="UniProtKB-SubCell"/>
</dbReference>
<feature type="binding site" evidence="18">
    <location>
        <position position="194"/>
    </location>
    <ligand>
        <name>Zn(2+)</name>
        <dbReference type="ChEBI" id="CHEBI:29105"/>
    </ligand>
</feature>
<evidence type="ECO:0000256" key="10">
    <source>
        <dbReference type="ARBA" id="ARBA00022605"/>
    </source>
</evidence>
<evidence type="ECO:0000256" key="5">
    <source>
        <dbReference type="ARBA" id="ARBA00004661"/>
    </source>
</evidence>
<accession>A0A432WFV3</accession>
<evidence type="ECO:0000256" key="14">
    <source>
        <dbReference type="ARBA" id="ARBA00023027"/>
    </source>
</evidence>
<dbReference type="EC" id="4.2.3.4" evidence="7 18"/>
<organism evidence="21 22">
    <name type="scientific">Aliidiomarina sanyensis</name>
    <dbReference type="NCBI Taxonomy" id="1249555"/>
    <lineage>
        <taxon>Bacteria</taxon>
        <taxon>Pseudomonadati</taxon>
        <taxon>Pseudomonadota</taxon>
        <taxon>Gammaproteobacteria</taxon>
        <taxon>Alteromonadales</taxon>
        <taxon>Idiomarinaceae</taxon>
        <taxon>Aliidiomarina</taxon>
    </lineage>
</organism>
<evidence type="ECO:0000259" key="20">
    <source>
        <dbReference type="Pfam" id="PF24621"/>
    </source>
</evidence>
<comment type="cofactor">
    <cofactor evidence="2 18">
        <name>NAD(+)</name>
        <dbReference type="ChEBI" id="CHEBI:57540"/>
    </cofactor>
</comment>
<gene>
    <name evidence="18" type="primary">aroB</name>
    <name evidence="21" type="ORF">CWE11_07915</name>
</gene>
<keyword evidence="13 18" id="KW-0862">Zinc</keyword>
<reference evidence="21 22" key="1">
    <citation type="journal article" date="2011" name="Front. Microbiol.">
        <title>Genomic signatures of strain selection and enhancement in Bacillus atrophaeus var. globigii, a historical biowarfare simulant.</title>
        <authorList>
            <person name="Gibbons H.S."/>
            <person name="Broomall S.M."/>
            <person name="McNew L.A."/>
            <person name="Daligault H."/>
            <person name="Chapman C."/>
            <person name="Bruce D."/>
            <person name="Karavis M."/>
            <person name="Krepps M."/>
            <person name="McGregor P.A."/>
            <person name="Hong C."/>
            <person name="Park K.H."/>
            <person name="Akmal A."/>
            <person name="Feldman A."/>
            <person name="Lin J.S."/>
            <person name="Chang W.E."/>
            <person name="Higgs B.W."/>
            <person name="Demirev P."/>
            <person name="Lindquist J."/>
            <person name="Liem A."/>
            <person name="Fochler E."/>
            <person name="Read T.D."/>
            <person name="Tapia R."/>
            <person name="Johnson S."/>
            <person name="Bishop-Lilly K.A."/>
            <person name="Detter C."/>
            <person name="Han C."/>
            <person name="Sozhamannan S."/>
            <person name="Rosenzweig C.N."/>
            <person name="Skowronski E.W."/>
        </authorList>
    </citation>
    <scope>NUCLEOTIDE SEQUENCE [LARGE SCALE GENOMIC DNA]</scope>
    <source>
        <strain evidence="21 22">GYP-17</strain>
    </source>
</reference>
<evidence type="ECO:0000256" key="13">
    <source>
        <dbReference type="ARBA" id="ARBA00022833"/>
    </source>
</evidence>
<dbReference type="PANTHER" id="PTHR43622">
    <property type="entry name" value="3-DEHYDROQUINATE SYNTHASE"/>
    <property type="match status" value="1"/>
</dbReference>
<dbReference type="Proteomes" id="UP000288405">
    <property type="component" value="Unassembled WGS sequence"/>
</dbReference>
<keyword evidence="9 18" id="KW-0963">Cytoplasm</keyword>
<dbReference type="PIRSF" id="PIRSF001455">
    <property type="entry name" value="DHQ_synth"/>
    <property type="match status" value="1"/>
</dbReference>
<dbReference type="SUPFAM" id="SSF56796">
    <property type="entry name" value="Dehydroquinate synthase-like"/>
    <property type="match status" value="1"/>
</dbReference>
<dbReference type="AlphaFoldDB" id="A0A432WFV3"/>
<evidence type="ECO:0000256" key="2">
    <source>
        <dbReference type="ARBA" id="ARBA00001911"/>
    </source>
</evidence>
<evidence type="ECO:0000256" key="18">
    <source>
        <dbReference type="HAMAP-Rule" id="MF_00110"/>
    </source>
</evidence>
<keyword evidence="10 18" id="KW-0028">Amino-acid biosynthesis</keyword>
<feature type="domain" description="3-dehydroquinate synthase N-terminal" evidence="19">
    <location>
        <begin position="78"/>
        <end position="188"/>
    </location>
</feature>
<comment type="pathway">
    <text evidence="5 18">Metabolic intermediate biosynthesis; chorismate biosynthesis; chorismate from D-erythrose 4-phosphate and phosphoenolpyruvate: step 2/7.</text>
</comment>
<comment type="function">
    <text evidence="3 18">Catalyzes the conversion of 3-deoxy-D-arabino-heptulosonate 7-phosphate (DAHP) to dehydroquinate (DHQ).</text>
</comment>
<dbReference type="Gene3D" id="3.40.50.1970">
    <property type="match status" value="1"/>
</dbReference>
<evidence type="ECO:0000313" key="22">
    <source>
        <dbReference type="Proteomes" id="UP000288405"/>
    </source>
</evidence>
<evidence type="ECO:0000313" key="21">
    <source>
        <dbReference type="EMBL" id="RUO32692.1"/>
    </source>
</evidence>
<dbReference type="InterPro" id="IPR016037">
    <property type="entry name" value="DHQ_synth_AroB"/>
</dbReference>
<evidence type="ECO:0000256" key="17">
    <source>
        <dbReference type="ARBA" id="ARBA00023285"/>
    </source>
</evidence>
<dbReference type="PANTHER" id="PTHR43622:SF7">
    <property type="entry name" value="3-DEHYDROQUINATE SYNTHASE, CHLOROPLASTIC"/>
    <property type="match status" value="1"/>
</dbReference>
<keyword evidence="14 18" id="KW-0520">NAD</keyword>
<keyword evidence="22" id="KW-1185">Reference proteome</keyword>
<comment type="caution">
    <text evidence="18">Lacks conserved residue(s) required for the propagation of feature annotation.</text>
</comment>
<feature type="binding site" evidence="18">
    <location>
        <begin position="139"/>
        <end position="140"/>
    </location>
    <ligand>
        <name>NAD(+)</name>
        <dbReference type="ChEBI" id="CHEBI:57540"/>
    </ligand>
</feature>
<dbReference type="GO" id="GO:0000166">
    <property type="term" value="F:nucleotide binding"/>
    <property type="evidence" value="ECO:0007669"/>
    <property type="project" value="UniProtKB-KW"/>
</dbReference>
<feature type="binding site" evidence="18">
    <location>
        <begin position="115"/>
        <end position="119"/>
    </location>
    <ligand>
        <name>NAD(+)</name>
        <dbReference type="ChEBI" id="CHEBI:57540"/>
    </ligand>
</feature>
<dbReference type="InterPro" id="IPR056179">
    <property type="entry name" value="DHQS_C"/>
</dbReference>
<dbReference type="GO" id="GO:0009423">
    <property type="term" value="P:chorismate biosynthetic process"/>
    <property type="evidence" value="ECO:0007669"/>
    <property type="project" value="UniProtKB-UniRule"/>
</dbReference>
<dbReference type="InterPro" id="IPR030963">
    <property type="entry name" value="DHQ_synth_fam"/>
</dbReference>
<dbReference type="Gene3D" id="1.20.1090.10">
    <property type="entry name" value="Dehydroquinate synthase-like - alpha domain"/>
    <property type="match status" value="1"/>
</dbReference>
<evidence type="ECO:0000256" key="6">
    <source>
        <dbReference type="ARBA" id="ARBA00005412"/>
    </source>
</evidence>
<evidence type="ECO:0000256" key="16">
    <source>
        <dbReference type="ARBA" id="ARBA00023239"/>
    </source>
</evidence>
<dbReference type="Pfam" id="PF24621">
    <property type="entry name" value="DHQS_C"/>
    <property type="match status" value="1"/>
</dbReference>
<feature type="binding site" evidence="18">
    <location>
        <position position="152"/>
    </location>
    <ligand>
        <name>NAD(+)</name>
        <dbReference type="ChEBI" id="CHEBI:57540"/>
    </ligand>
</feature>
<evidence type="ECO:0000256" key="15">
    <source>
        <dbReference type="ARBA" id="ARBA00023141"/>
    </source>
</evidence>
<dbReference type="GO" id="GO:0046872">
    <property type="term" value="F:metal ion binding"/>
    <property type="evidence" value="ECO:0007669"/>
    <property type="project" value="UniProtKB-KW"/>
</dbReference>
<evidence type="ECO:0000256" key="12">
    <source>
        <dbReference type="ARBA" id="ARBA00022741"/>
    </source>
</evidence>
<dbReference type="Pfam" id="PF01761">
    <property type="entry name" value="DHQ_synthase"/>
    <property type="match status" value="1"/>
</dbReference>
<keyword evidence="12 18" id="KW-0547">Nucleotide-binding</keyword>
<dbReference type="GO" id="GO:0003856">
    <property type="term" value="F:3-dehydroquinate synthase activity"/>
    <property type="evidence" value="ECO:0007669"/>
    <property type="project" value="UniProtKB-UniRule"/>
</dbReference>
<feature type="binding site" evidence="18">
    <location>
        <begin position="81"/>
        <end position="86"/>
    </location>
    <ligand>
        <name>NAD(+)</name>
        <dbReference type="ChEBI" id="CHEBI:57540"/>
    </ligand>
</feature>
<keyword evidence="11 18" id="KW-0479">Metal-binding</keyword>
<dbReference type="FunFam" id="3.40.50.1970:FF:000001">
    <property type="entry name" value="3-dehydroquinate synthase"/>
    <property type="match status" value="1"/>
</dbReference>
<sequence>MSAPQHHLHVELGTRRYPIWIGSGLIESHLEALITEANPQLGRQILVLSNPTVAEHFLQPVLATLAKSPQNYHVQHHLMPDGESYKNLATYSDIMDVLVQARFSRDCLIIALGGGVVGDMAGFVAATWQRGVRFLQIPTTLLAQVDSSVGGKTAVNHPGGKNLIGAFHQPSGVLIDTDVLMTLPTRELGAGLAEVIKYGIMADADFFTWLEKNIDALRQKNPDALSAAIYKSCAIKADVVAADETEQGQRALLNLGHTFGHAIEAATNYQTWLHGEAVAVGMVMAAHLSLMRGYIDADYHHAIIQLIQNAGLPIHPPQSMTDAQWLTLMARDKKVLQGKMRFILPTARGAAAIFSDVTEDELRRVIEAATQSV</sequence>